<evidence type="ECO:0000256" key="2">
    <source>
        <dbReference type="ARBA" id="ARBA00022475"/>
    </source>
</evidence>
<reference evidence="7 8" key="1">
    <citation type="submission" date="2013-01" db="EMBL/GenBank/DDBJ databases">
        <title>The Genome Sequence of Clostridium clostridioforme 90A8.</title>
        <authorList>
            <consortium name="The Broad Institute Genome Sequencing Platform"/>
            <person name="Earl A."/>
            <person name="Ward D."/>
            <person name="Feldgarden M."/>
            <person name="Gevers D."/>
            <person name="Courvalin P."/>
            <person name="Lambert T."/>
            <person name="Walker B."/>
            <person name="Young S.K."/>
            <person name="Zeng Q."/>
            <person name="Gargeya S."/>
            <person name="Fitzgerald M."/>
            <person name="Haas B."/>
            <person name="Abouelleil A."/>
            <person name="Alvarado L."/>
            <person name="Arachchi H.M."/>
            <person name="Berlin A.M."/>
            <person name="Chapman S.B."/>
            <person name="Dewar J."/>
            <person name="Goldberg J."/>
            <person name="Griggs A."/>
            <person name="Gujja S."/>
            <person name="Hansen M."/>
            <person name="Howarth C."/>
            <person name="Imamovic A."/>
            <person name="Larimer J."/>
            <person name="McCowan C."/>
            <person name="Murphy C."/>
            <person name="Neiman D."/>
            <person name="Pearson M."/>
            <person name="Priest M."/>
            <person name="Roberts A."/>
            <person name="Saif S."/>
            <person name="Shea T."/>
            <person name="Sisk P."/>
            <person name="Sykes S."/>
            <person name="Wortman J."/>
            <person name="Nusbaum C."/>
            <person name="Birren B."/>
        </authorList>
    </citation>
    <scope>NUCLEOTIDE SEQUENCE [LARGE SCALE GENOMIC DNA]</scope>
    <source>
        <strain evidence="7 8">90A8</strain>
    </source>
</reference>
<evidence type="ECO:0000256" key="5">
    <source>
        <dbReference type="ARBA" id="ARBA00023136"/>
    </source>
</evidence>
<dbReference type="InterPro" id="IPR022791">
    <property type="entry name" value="L-PG_synthase/AglD"/>
</dbReference>
<comment type="subcellular location">
    <subcellularLocation>
        <location evidence="1 6">Cell membrane</location>
        <topology evidence="1 6">Multi-pass membrane protein</topology>
    </subcellularLocation>
</comment>
<dbReference type="GeneID" id="57960945"/>
<gene>
    <name evidence="6" type="primary">mprF</name>
    <name evidence="7" type="ORF">HMPREF1090_03857</name>
</gene>
<dbReference type="EC" id="2.3.2.3" evidence="6"/>
<keyword evidence="6" id="KW-0808">Transferase</keyword>
<comment type="caution">
    <text evidence="7">The sequence shown here is derived from an EMBL/GenBank/DDBJ whole genome shotgun (WGS) entry which is preliminary data.</text>
</comment>
<evidence type="ECO:0000256" key="4">
    <source>
        <dbReference type="ARBA" id="ARBA00022989"/>
    </source>
</evidence>
<dbReference type="GO" id="GO:0050071">
    <property type="term" value="F:phosphatidylglycerol lysyltransferase activity"/>
    <property type="evidence" value="ECO:0007669"/>
    <property type="project" value="UniProtKB-EC"/>
</dbReference>
<keyword evidence="2" id="KW-1003">Cell membrane</keyword>
<keyword evidence="6" id="KW-0443">Lipid metabolism</keyword>
<comment type="similarity">
    <text evidence="6">Belongs to the LPG synthase family.</text>
</comment>
<evidence type="ECO:0000313" key="7">
    <source>
        <dbReference type="EMBL" id="ENZ11877.1"/>
    </source>
</evidence>
<protein>
    <recommendedName>
        <fullName evidence="6">Phosphatidylglycerol lysyltransferase</fullName>
        <ecNumber evidence="6">2.3.2.3</ecNumber>
    </recommendedName>
    <alternativeName>
        <fullName evidence="6">Lysylphosphatidylglycerol synthase</fullName>
    </alternativeName>
</protein>
<feature type="transmembrane region" description="Helical" evidence="6">
    <location>
        <begin position="7"/>
        <end position="26"/>
    </location>
</feature>
<accession>A0A0E2H6S7</accession>
<dbReference type="PANTHER" id="PTHR37693:SF1">
    <property type="entry name" value="INTEGRAL MEMBRANE PROTEIN"/>
    <property type="match status" value="1"/>
</dbReference>
<dbReference type="PANTHER" id="PTHR37693">
    <property type="entry name" value="PHOSPHATIDYLGLYCEROL LYSYLTRANSFERASE"/>
    <property type="match status" value="1"/>
</dbReference>
<keyword evidence="5 6" id="KW-0472">Membrane</keyword>
<evidence type="ECO:0000256" key="1">
    <source>
        <dbReference type="ARBA" id="ARBA00004651"/>
    </source>
</evidence>
<evidence type="ECO:0000256" key="6">
    <source>
        <dbReference type="RuleBase" id="RU363042"/>
    </source>
</evidence>
<feature type="transmembrane region" description="Helical" evidence="6">
    <location>
        <begin position="230"/>
        <end position="256"/>
    </location>
</feature>
<sequence>MSDKKKNLLNGIFLVTVFVLTIYSVFSGRDLSDIADTISEASPVYLFMGVGCVIFFIWTESAILHYLFATLGIKTKRRTCFLYSSVGFFFSCITPSAGGGQPAQVYYMRKNMIPVPVATVVLMVVTITYKSVLVVIGCLLAIFGQGFLNRYLYEVMPVYYLGLGLNVAFCAALLILAFHTSLARDMVMRLLGLLEHFHFLKKKTSRTERLLLTMEHYNDTAAFLRQHKHVLLGVLFLTFCQRLALFSVTYFVYRAFELKGTAMLTLVLLQSTISVSADMLPLPGGMGISEHLFLTIFDPIFYGDLLLPAMVLSRGIAYYVQLGFSAAVTMYAHLTLVRKHRKT</sequence>
<dbReference type="PATRIC" id="fig|999408.3.peg.4120"/>
<dbReference type="EMBL" id="AGYR01000041">
    <property type="protein sequence ID" value="ENZ11877.1"/>
    <property type="molecule type" value="Genomic_DNA"/>
</dbReference>
<keyword evidence="3 6" id="KW-0812">Transmembrane</keyword>
<evidence type="ECO:0000313" key="8">
    <source>
        <dbReference type="Proteomes" id="UP000013085"/>
    </source>
</evidence>
<feature type="transmembrane region" description="Helical" evidence="6">
    <location>
        <begin position="158"/>
        <end position="179"/>
    </location>
</feature>
<dbReference type="GO" id="GO:0005886">
    <property type="term" value="C:plasma membrane"/>
    <property type="evidence" value="ECO:0007669"/>
    <property type="project" value="UniProtKB-SubCell"/>
</dbReference>
<keyword evidence="6" id="KW-0046">Antibiotic resistance</keyword>
<dbReference type="Pfam" id="PF03706">
    <property type="entry name" value="LPG_synthase_TM"/>
    <property type="match status" value="1"/>
</dbReference>
<comment type="catalytic activity">
    <reaction evidence="6">
        <text>L-lysyl-tRNA(Lys) + a 1,2-diacyl-sn-glycero-3-phospho-(1'-sn-glycerol) = a 1,2-diacyl-sn-glycero-3-phospho-1'-(3'-O-L-lysyl)-sn-glycerol + tRNA(Lys)</text>
        <dbReference type="Rhea" id="RHEA:10668"/>
        <dbReference type="Rhea" id="RHEA-COMP:9696"/>
        <dbReference type="Rhea" id="RHEA-COMP:9697"/>
        <dbReference type="ChEBI" id="CHEBI:64716"/>
        <dbReference type="ChEBI" id="CHEBI:75792"/>
        <dbReference type="ChEBI" id="CHEBI:78442"/>
        <dbReference type="ChEBI" id="CHEBI:78529"/>
        <dbReference type="EC" id="2.3.2.3"/>
    </reaction>
</comment>
<dbReference type="GO" id="GO:0046677">
    <property type="term" value="P:response to antibiotic"/>
    <property type="evidence" value="ECO:0007669"/>
    <property type="project" value="UniProtKB-KW"/>
</dbReference>
<dbReference type="NCBIfam" id="TIGR00374">
    <property type="entry name" value="flippase-like domain"/>
    <property type="match status" value="1"/>
</dbReference>
<dbReference type="GO" id="GO:0006629">
    <property type="term" value="P:lipid metabolic process"/>
    <property type="evidence" value="ECO:0007669"/>
    <property type="project" value="UniProtKB-KW"/>
</dbReference>
<name>A0A0E2H6S7_9FIRM</name>
<dbReference type="HOGENOM" id="CLU_039146_0_1_9"/>
<evidence type="ECO:0000256" key="3">
    <source>
        <dbReference type="ARBA" id="ARBA00022692"/>
    </source>
</evidence>
<feature type="transmembrane region" description="Helical" evidence="6">
    <location>
        <begin position="262"/>
        <end position="280"/>
    </location>
</feature>
<comment type="function">
    <text evidence="6">Catalyzes the transfer of a lysyl group from L-lysyl-tRNA(Lys) to membrane-bound phosphatidylglycerol (PG), which produces lysylphosphatidylglycerol (LPG), a major component of the bacterial membrane with a positive net charge. LPG synthesis contributes to bacterial virulence as it is involved in the resistance mechanism against cationic antimicrobial peptides (CAMP) produces by the host's immune system (defensins, cathelicidins) and by the competing microorganisms.</text>
</comment>
<dbReference type="RefSeq" id="WP_002593856.1">
    <property type="nucleotide sequence ID" value="NZ_KB850981.1"/>
</dbReference>
<proteinExistence type="inferred from homology"/>
<dbReference type="AlphaFoldDB" id="A0A0E2H6S7"/>
<organism evidence="7 8">
    <name type="scientific">[Clostridium] clostridioforme 90A8</name>
    <dbReference type="NCBI Taxonomy" id="999408"/>
    <lineage>
        <taxon>Bacteria</taxon>
        <taxon>Bacillati</taxon>
        <taxon>Bacillota</taxon>
        <taxon>Clostridia</taxon>
        <taxon>Lachnospirales</taxon>
        <taxon>Lachnospiraceae</taxon>
        <taxon>Enterocloster</taxon>
    </lineage>
</organism>
<dbReference type="Proteomes" id="UP000013085">
    <property type="component" value="Unassembled WGS sequence"/>
</dbReference>
<feature type="transmembrane region" description="Helical" evidence="6">
    <location>
        <begin position="132"/>
        <end position="152"/>
    </location>
</feature>
<feature type="transmembrane region" description="Helical" evidence="6">
    <location>
        <begin position="80"/>
        <end position="100"/>
    </location>
</feature>
<feature type="transmembrane region" description="Helical" evidence="6">
    <location>
        <begin position="316"/>
        <end position="337"/>
    </location>
</feature>
<feature type="transmembrane region" description="Helical" evidence="6">
    <location>
        <begin position="46"/>
        <end position="68"/>
    </location>
</feature>
<keyword evidence="4 6" id="KW-1133">Transmembrane helix</keyword>